<accession>A0ABN6XV49</accession>
<dbReference type="EMBL" id="AP027731">
    <property type="protein sequence ID" value="BDZ47258.1"/>
    <property type="molecule type" value="Genomic_DNA"/>
</dbReference>
<proteinExistence type="predicted"/>
<feature type="compositionally biased region" description="Basic and acidic residues" evidence="1">
    <location>
        <begin position="16"/>
        <end position="33"/>
    </location>
</feature>
<evidence type="ECO:0000256" key="1">
    <source>
        <dbReference type="SAM" id="MobiDB-lite"/>
    </source>
</evidence>
<evidence type="ECO:0000313" key="3">
    <source>
        <dbReference type="Proteomes" id="UP001321498"/>
    </source>
</evidence>
<feature type="region of interest" description="Disordered" evidence="1">
    <location>
        <begin position="14"/>
        <end position="33"/>
    </location>
</feature>
<reference evidence="3" key="1">
    <citation type="journal article" date="2019" name="Int. J. Syst. Evol. Microbiol.">
        <title>The Global Catalogue of Microorganisms (GCM) 10K type strain sequencing project: providing services to taxonomists for standard genome sequencing and annotation.</title>
        <authorList>
            <consortium name="The Broad Institute Genomics Platform"/>
            <consortium name="The Broad Institute Genome Sequencing Center for Infectious Disease"/>
            <person name="Wu L."/>
            <person name="Ma J."/>
        </authorList>
    </citation>
    <scope>NUCLEOTIDE SEQUENCE [LARGE SCALE GENOMIC DNA]</scope>
    <source>
        <strain evidence="3">NBRC 108725</strain>
    </source>
</reference>
<evidence type="ECO:0000313" key="2">
    <source>
        <dbReference type="EMBL" id="BDZ47258.1"/>
    </source>
</evidence>
<dbReference type="RefSeq" id="WP_286277205.1">
    <property type="nucleotide sequence ID" value="NZ_AP027731.1"/>
</dbReference>
<gene>
    <name evidence="2" type="ORF">GCM10025866_31670</name>
</gene>
<protein>
    <submittedName>
        <fullName evidence="2">Uncharacterized protein</fullName>
    </submittedName>
</protein>
<keyword evidence="3" id="KW-1185">Reference proteome</keyword>
<organism evidence="2 3">
    <name type="scientific">Naasia aerilata</name>
    <dbReference type="NCBI Taxonomy" id="1162966"/>
    <lineage>
        <taxon>Bacteria</taxon>
        <taxon>Bacillati</taxon>
        <taxon>Actinomycetota</taxon>
        <taxon>Actinomycetes</taxon>
        <taxon>Micrococcales</taxon>
        <taxon>Microbacteriaceae</taxon>
        <taxon>Naasia</taxon>
    </lineage>
</organism>
<dbReference type="Proteomes" id="UP001321498">
    <property type="component" value="Chromosome"/>
</dbReference>
<name>A0ABN6XV49_9MICO</name>
<sequence length="61" mass="6786">MEIDKSQILEQLRGLGKHDEAKQAESELPDKVDTDKHADLLQKFGINPQDLLGKLGGLFGR</sequence>